<keyword evidence="3" id="KW-1185">Reference proteome</keyword>
<dbReference type="InterPro" id="IPR011650">
    <property type="entry name" value="Peptidase_M20_dimer"/>
</dbReference>
<dbReference type="SUPFAM" id="SSF55031">
    <property type="entry name" value="Bacterial exopeptidase dimerisation domain"/>
    <property type="match status" value="1"/>
</dbReference>
<sequence length="393" mass="42839">MEAEKIKAAAQDSLKDVVGWRRHLHEHPEVGFDLKNTMAYVCSVLDELGVEHEANEKGSYVVAYINRGKPGKTIAVRADMDALPVQEETGLEFASKEPGKMHACGHDVHTACLLGLAKVLKGMEGELNGSVKLLFQPAEELGTGSPVLIADGVLDDVDEVVGMHNGNLGDGAEPGDLVFSTGPMMATMDKFTLTIKGQGAHGSTPQASIDPITIASYVITSLQEIISRECDPRDAAVITIGSIHGGDAFNIIPDTCELAGTTRVFTNEMRDFIERRIGEVAEGVAKAYRADIVYKFFRQPPPLVNDKGVAEKLIEVSNELYPDNTRMMQKLCMAGEDFAWYLQKKPGAFFFFCNPKPIDGKCWPHHNSKFAIDETHLDRPMAVFAGFVASELA</sequence>
<dbReference type="NCBIfam" id="TIGR01891">
    <property type="entry name" value="amidohydrolases"/>
    <property type="match status" value="1"/>
</dbReference>
<dbReference type="Pfam" id="PF07687">
    <property type="entry name" value="M20_dimer"/>
    <property type="match status" value="1"/>
</dbReference>
<dbReference type="RefSeq" id="WP_330958184.1">
    <property type="nucleotide sequence ID" value="NZ_JAZGJQ010000004.1"/>
</dbReference>
<evidence type="ECO:0000313" key="2">
    <source>
        <dbReference type="EMBL" id="MEE6147418.1"/>
    </source>
</evidence>
<dbReference type="InterPro" id="IPR017439">
    <property type="entry name" value="Amidohydrolase"/>
</dbReference>
<evidence type="ECO:0000259" key="1">
    <source>
        <dbReference type="Pfam" id="PF07687"/>
    </source>
</evidence>
<reference evidence="2 3" key="1">
    <citation type="submission" date="2024-01" db="EMBL/GenBank/DDBJ databases">
        <title>Description of Olsenella sp. nov., isolated from pig feces.</title>
        <authorList>
            <person name="Chang Y.-H."/>
        </authorList>
    </citation>
    <scope>NUCLEOTIDE SEQUENCE [LARGE SCALE GENOMIC DNA]</scope>
    <source>
        <strain evidence="2 3">YH-ols2223</strain>
    </source>
</reference>
<name>A0ABU7RA88_9ACTN</name>
<dbReference type="InterPro" id="IPR036264">
    <property type="entry name" value="Bact_exopeptidase_dim_dom"/>
</dbReference>
<comment type="caution">
    <text evidence="2">The sequence shown here is derived from an EMBL/GenBank/DDBJ whole genome shotgun (WGS) entry which is preliminary data.</text>
</comment>
<gene>
    <name evidence="2" type="ORF">VXJ25_05355</name>
</gene>
<dbReference type="Proteomes" id="UP001332931">
    <property type="component" value="Unassembled WGS sequence"/>
</dbReference>
<dbReference type="PIRSF" id="PIRSF005962">
    <property type="entry name" value="Pept_M20D_amidohydro"/>
    <property type="match status" value="1"/>
</dbReference>
<dbReference type="EMBL" id="JAZGJQ010000004">
    <property type="protein sequence ID" value="MEE6147418.1"/>
    <property type="molecule type" value="Genomic_DNA"/>
</dbReference>
<dbReference type="InterPro" id="IPR002933">
    <property type="entry name" value="Peptidase_M20"/>
</dbReference>
<organism evidence="2 3">
    <name type="scientific">Olsenella absiana</name>
    <dbReference type="NCBI Taxonomy" id="3115222"/>
    <lineage>
        <taxon>Bacteria</taxon>
        <taxon>Bacillati</taxon>
        <taxon>Actinomycetota</taxon>
        <taxon>Coriobacteriia</taxon>
        <taxon>Coriobacteriales</taxon>
        <taxon>Atopobiaceae</taxon>
        <taxon>Olsenella</taxon>
    </lineage>
</organism>
<dbReference type="SUPFAM" id="SSF53187">
    <property type="entry name" value="Zn-dependent exopeptidases"/>
    <property type="match status" value="1"/>
</dbReference>
<accession>A0ABU7RA88</accession>
<evidence type="ECO:0000313" key="3">
    <source>
        <dbReference type="Proteomes" id="UP001332931"/>
    </source>
</evidence>
<dbReference type="Gene3D" id="3.30.70.360">
    <property type="match status" value="1"/>
</dbReference>
<dbReference type="Gene3D" id="3.40.630.10">
    <property type="entry name" value="Zn peptidases"/>
    <property type="match status" value="1"/>
</dbReference>
<dbReference type="PANTHER" id="PTHR11014">
    <property type="entry name" value="PEPTIDASE M20 FAMILY MEMBER"/>
    <property type="match status" value="1"/>
</dbReference>
<dbReference type="Pfam" id="PF01546">
    <property type="entry name" value="Peptidase_M20"/>
    <property type="match status" value="1"/>
</dbReference>
<feature type="domain" description="Peptidase M20 dimerisation" evidence="1">
    <location>
        <begin position="190"/>
        <end position="287"/>
    </location>
</feature>
<proteinExistence type="predicted"/>
<protein>
    <submittedName>
        <fullName evidence="2">Amidohydrolase</fullName>
    </submittedName>
</protein>
<dbReference type="PANTHER" id="PTHR11014:SF63">
    <property type="entry name" value="METALLOPEPTIDASE, PUTATIVE (AFU_ORTHOLOGUE AFUA_6G09600)-RELATED"/>
    <property type="match status" value="1"/>
</dbReference>